<feature type="compositionally biased region" description="Basic and acidic residues" evidence="1">
    <location>
        <begin position="46"/>
        <end position="61"/>
    </location>
</feature>
<protein>
    <submittedName>
        <fullName evidence="2">Uncharacterized protein</fullName>
    </submittedName>
</protein>
<sequence length="67" mass="7840">MQAKEEYLEEYDRLADNLSGFKNGSELMDYVLEKTLVELNKETDISEKSSLNEESVQERLQDLGYME</sequence>
<accession>A0A0W1R7K9</accession>
<evidence type="ECO:0000313" key="3">
    <source>
        <dbReference type="Proteomes" id="UP000054387"/>
    </source>
</evidence>
<feature type="region of interest" description="Disordered" evidence="1">
    <location>
        <begin position="46"/>
        <end position="67"/>
    </location>
</feature>
<dbReference type="EMBL" id="LOPU01000029">
    <property type="protein sequence ID" value="KTG08996.1"/>
    <property type="molecule type" value="Genomic_DNA"/>
</dbReference>
<proteinExistence type="predicted"/>
<dbReference type="Proteomes" id="UP000054387">
    <property type="component" value="Unassembled WGS sequence"/>
</dbReference>
<dbReference type="RefSeq" id="WP_058582148.1">
    <property type="nucleotide sequence ID" value="NZ_LOPU01000029.1"/>
</dbReference>
<name>A0A0W1R7K9_9EURY</name>
<keyword evidence="3" id="KW-1185">Reference proteome</keyword>
<gene>
    <name evidence="2" type="ORF">AUR64_14415</name>
</gene>
<evidence type="ECO:0000313" key="2">
    <source>
        <dbReference type="EMBL" id="KTG08996.1"/>
    </source>
</evidence>
<reference evidence="2 3" key="1">
    <citation type="submission" date="2015-12" db="EMBL/GenBank/DDBJ databases">
        <title>Haloprofundus marisrubri gen. nov., sp. nov., an extremely halophilic archaeon isolated from the Discovery deep brine-seawater interface in the Red Sea.</title>
        <authorList>
            <person name="Zhang G."/>
            <person name="Stingl U."/>
            <person name="Rashid M."/>
        </authorList>
    </citation>
    <scope>NUCLEOTIDE SEQUENCE [LARGE SCALE GENOMIC DNA]</scope>
    <source>
        <strain evidence="2 3">SB9</strain>
    </source>
</reference>
<organism evidence="2 3">
    <name type="scientific">Haloprofundus marisrubri</name>
    <dbReference type="NCBI Taxonomy" id="1514971"/>
    <lineage>
        <taxon>Archaea</taxon>
        <taxon>Methanobacteriati</taxon>
        <taxon>Methanobacteriota</taxon>
        <taxon>Stenosarchaea group</taxon>
        <taxon>Halobacteria</taxon>
        <taxon>Halobacteriales</taxon>
        <taxon>Haloferacaceae</taxon>
        <taxon>Haloprofundus</taxon>
    </lineage>
</organism>
<evidence type="ECO:0000256" key="1">
    <source>
        <dbReference type="SAM" id="MobiDB-lite"/>
    </source>
</evidence>
<dbReference type="AlphaFoldDB" id="A0A0W1R7K9"/>
<comment type="caution">
    <text evidence="2">The sequence shown here is derived from an EMBL/GenBank/DDBJ whole genome shotgun (WGS) entry which is preliminary data.</text>
</comment>